<dbReference type="Pfam" id="PF00005">
    <property type="entry name" value="ABC_tran"/>
    <property type="match status" value="1"/>
</dbReference>
<dbReference type="PROSITE" id="PS50893">
    <property type="entry name" value="ABC_TRANSPORTER_2"/>
    <property type="match status" value="1"/>
</dbReference>
<dbReference type="SUPFAM" id="SSF52540">
    <property type="entry name" value="P-loop containing nucleoside triphosphate hydrolases"/>
    <property type="match status" value="1"/>
</dbReference>
<dbReference type="InterPro" id="IPR015856">
    <property type="entry name" value="ABC_transpr_CbiO/EcfA_su"/>
</dbReference>
<comment type="similarity">
    <text evidence="2">Belongs to the ABC transporter superfamily.</text>
</comment>
<dbReference type="PANTHER" id="PTHR43553:SF24">
    <property type="entry name" value="ENERGY-COUPLING FACTOR TRANSPORTER ATP-BINDING PROTEIN ECFA1"/>
    <property type="match status" value="1"/>
</dbReference>
<sequence length="275" mass="30771">MQPIIQLRNLSFQYKNAERVLNNLTTNLFEGQFITILGPNGSGKSTLAKCLNGILHPTDGVVIVDQIDTKNEDLIWHIRQHVGVVFQNPDNQIVASTVEEDVAFGLENQGIESSAMAKRVEDALQKVNLEEYKHTEPHHLSGGQKQKVAIAGIIAMKPKVIIFDEATSMLDPIGRAEVLKVAKQLNEEEGITILHITHFVQEALLADRILIMDRGYIIADGSPKEILSKKDLLEETGLDVPIAVDLAHRLKEKGYSFHTDLVREEEFIEALWTLR</sequence>
<dbReference type="NCBIfam" id="TIGR04520">
    <property type="entry name" value="ECF_ATPase_1"/>
    <property type="match status" value="1"/>
</dbReference>
<dbReference type="AlphaFoldDB" id="A0A135L7H8"/>
<evidence type="ECO:0000256" key="2">
    <source>
        <dbReference type="ARBA" id="ARBA00005417"/>
    </source>
</evidence>
<dbReference type="OrthoDB" id="9784332at2"/>
<dbReference type="GO" id="GO:0043190">
    <property type="term" value="C:ATP-binding cassette (ABC) transporter complex"/>
    <property type="evidence" value="ECO:0007669"/>
    <property type="project" value="TreeGrafter"/>
</dbReference>
<evidence type="ECO:0000256" key="8">
    <source>
        <dbReference type="ARBA" id="ARBA00023136"/>
    </source>
</evidence>
<dbReference type="InterPro" id="IPR003593">
    <property type="entry name" value="AAA+_ATPase"/>
</dbReference>
<dbReference type="RefSeq" id="WP_068727272.1">
    <property type="nucleotide sequence ID" value="NZ_LSKU01000001.1"/>
</dbReference>
<dbReference type="InterPro" id="IPR030947">
    <property type="entry name" value="EcfA_1"/>
</dbReference>
<evidence type="ECO:0000256" key="5">
    <source>
        <dbReference type="ARBA" id="ARBA00022741"/>
    </source>
</evidence>
<keyword evidence="6" id="KW-0067">ATP-binding</keyword>
<name>A0A135L7H8_9BACI</name>
<dbReference type="PANTHER" id="PTHR43553">
    <property type="entry name" value="HEAVY METAL TRANSPORTER"/>
    <property type="match status" value="1"/>
</dbReference>
<organism evidence="10 11">
    <name type="scientific">Tepidibacillus decaturensis</name>
    <dbReference type="NCBI Taxonomy" id="1413211"/>
    <lineage>
        <taxon>Bacteria</taxon>
        <taxon>Bacillati</taxon>
        <taxon>Bacillota</taxon>
        <taxon>Bacilli</taxon>
        <taxon>Bacillales</taxon>
        <taxon>Bacillaceae</taxon>
        <taxon>Tepidibacillus</taxon>
    </lineage>
</organism>
<dbReference type="InterPro" id="IPR017871">
    <property type="entry name" value="ABC_transporter-like_CS"/>
</dbReference>
<evidence type="ECO:0000256" key="1">
    <source>
        <dbReference type="ARBA" id="ARBA00004202"/>
    </source>
</evidence>
<reference evidence="10 11" key="1">
    <citation type="submission" date="2016-02" db="EMBL/GenBank/DDBJ databases">
        <title>Draft Genome for Tepidibacillus decaturensis nov. sp. Strain Z9, an Anaerobic, Moderately Thermophilic and Heterotrophic Bacterium from Deep Subsurface of the Illinois Basin, USA.</title>
        <authorList>
            <person name="Dong Y."/>
            <person name="Chang J.Y."/>
            <person name="Sanford R."/>
            <person name="Fouke B.W."/>
        </authorList>
    </citation>
    <scope>NUCLEOTIDE SEQUENCE [LARGE SCALE GENOMIC DNA]</scope>
    <source>
        <strain evidence="10 11">Z9</strain>
    </source>
</reference>
<evidence type="ECO:0000313" key="10">
    <source>
        <dbReference type="EMBL" id="KXG44929.1"/>
    </source>
</evidence>
<dbReference type="PROSITE" id="PS00211">
    <property type="entry name" value="ABC_TRANSPORTER_1"/>
    <property type="match status" value="1"/>
</dbReference>
<feature type="domain" description="ABC transporter" evidence="9">
    <location>
        <begin position="5"/>
        <end position="239"/>
    </location>
</feature>
<keyword evidence="4" id="KW-1003">Cell membrane</keyword>
<evidence type="ECO:0000313" key="11">
    <source>
        <dbReference type="Proteomes" id="UP000070352"/>
    </source>
</evidence>
<evidence type="ECO:0000256" key="7">
    <source>
        <dbReference type="ARBA" id="ARBA00022967"/>
    </source>
</evidence>
<protein>
    <submittedName>
        <fullName evidence="10">Energy-coupling factor transporter ATPase</fullName>
    </submittedName>
</protein>
<dbReference type="SMART" id="SM00382">
    <property type="entry name" value="AAA"/>
    <property type="match status" value="1"/>
</dbReference>
<dbReference type="Gene3D" id="3.40.50.300">
    <property type="entry name" value="P-loop containing nucleotide triphosphate hydrolases"/>
    <property type="match status" value="1"/>
</dbReference>
<keyword evidence="5" id="KW-0547">Nucleotide-binding</keyword>
<dbReference type="GO" id="GO:0016887">
    <property type="term" value="F:ATP hydrolysis activity"/>
    <property type="evidence" value="ECO:0007669"/>
    <property type="project" value="InterPro"/>
</dbReference>
<evidence type="ECO:0000256" key="4">
    <source>
        <dbReference type="ARBA" id="ARBA00022475"/>
    </source>
</evidence>
<keyword evidence="7" id="KW-1278">Translocase</keyword>
<dbReference type="GO" id="GO:0015087">
    <property type="term" value="F:cobalt ion transmembrane transporter activity"/>
    <property type="evidence" value="ECO:0007669"/>
    <property type="project" value="UniProtKB-ARBA"/>
</dbReference>
<keyword evidence="8" id="KW-0472">Membrane</keyword>
<dbReference type="STRING" id="1413211.U473_13550"/>
<dbReference type="Proteomes" id="UP000070352">
    <property type="component" value="Unassembled WGS sequence"/>
</dbReference>
<gene>
    <name evidence="10" type="ORF">U473_13550</name>
</gene>
<dbReference type="GO" id="GO:0042626">
    <property type="term" value="F:ATPase-coupled transmembrane transporter activity"/>
    <property type="evidence" value="ECO:0007669"/>
    <property type="project" value="TreeGrafter"/>
</dbReference>
<dbReference type="FunFam" id="3.40.50.300:FF:000224">
    <property type="entry name" value="Energy-coupling factor transporter ATP-binding protein EcfA"/>
    <property type="match status" value="1"/>
</dbReference>
<accession>A0A135L7H8</accession>
<dbReference type="InterPro" id="IPR003439">
    <property type="entry name" value="ABC_transporter-like_ATP-bd"/>
</dbReference>
<evidence type="ECO:0000256" key="6">
    <source>
        <dbReference type="ARBA" id="ARBA00022840"/>
    </source>
</evidence>
<dbReference type="CDD" id="cd03225">
    <property type="entry name" value="ABC_cobalt_CbiO_domain1"/>
    <property type="match status" value="1"/>
</dbReference>
<dbReference type="EMBL" id="LSKU01000001">
    <property type="protein sequence ID" value="KXG44929.1"/>
    <property type="molecule type" value="Genomic_DNA"/>
</dbReference>
<dbReference type="GO" id="GO:0005524">
    <property type="term" value="F:ATP binding"/>
    <property type="evidence" value="ECO:0007669"/>
    <property type="project" value="UniProtKB-KW"/>
</dbReference>
<dbReference type="NCBIfam" id="NF010167">
    <property type="entry name" value="PRK13648.1"/>
    <property type="match status" value="1"/>
</dbReference>
<comment type="subcellular location">
    <subcellularLocation>
        <location evidence="1">Cell membrane</location>
        <topology evidence="1">Peripheral membrane protein</topology>
    </subcellularLocation>
</comment>
<dbReference type="InterPro" id="IPR027417">
    <property type="entry name" value="P-loop_NTPase"/>
</dbReference>
<keyword evidence="11" id="KW-1185">Reference proteome</keyword>
<dbReference type="InterPro" id="IPR050095">
    <property type="entry name" value="ECF_ABC_transporter_ATP-bd"/>
</dbReference>
<keyword evidence="3" id="KW-0813">Transport</keyword>
<evidence type="ECO:0000259" key="9">
    <source>
        <dbReference type="PROSITE" id="PS50893"/>
    </source>
</evidence>
<proteinExistence type="inferred from homology"/>
<evidence type="ECO:0000256" key="3">
    <source>
        <dbReference type="ARBA" id="ARBA00022448"/>
    </source>
</evidence>
<comment type="caution">
    <text evidence="10">The sequence shown here is derived from an EMBL/GenBank/DDBJ whole genome shotgun (WGS) entry which is preliminary data.</text>
</comment>